<dbReference type="InterPro" id="IPR043128">
    <property type="entry name" value="Rev_trsase/Diguanyl_cyclase"/>
</dbReference>
<dbReference type="PANTHER" id="PTHR47331:SF4">
    <property type="entry name" value="PEPTIDASE S1 DOMAIN-CONTAINING PROTEIN"/>
    <property type="match status" value="1"/>
</dbReference>
<name>A0A8J6HL12_TENMO</name>
<gene>
    <name evidence="2" type="ORF">GEV33_006162</name>
</gene>
<dbReference type="AlphaFoldDB" id="A0A8J6HL12"/>
<accession>A0A8J6HL12</accession>
<evidence type="ECO:0008006" key="4">
    <source>
        <dbReference type="Google" id="ProtNLM"/>
    </source>
</evidence>
<dbReference type="EMBL" id="JABDTM020021205">
    <property type="protein sequence ID" value="KAH0816629.1"/>
    <property type="molecule type" value="Genomic_DNA"/>
</dbReference>
<evidence type="ECO:0000313" key="3">
    <source>
        <dbReference type="Proteomes" id="UP000719412"/>
    </source>
</evidence>
<evidence type="ECO:0000256" key="1">
    <source>
        <dbReference type="SAM" id="MobiDB-lite"/>
    </source>
</evidence>
<dbReference type="InterPro" id="IPR043502">
    <property type="entry name" value="DNA/RNA_pol_sf"/>
</dbReference>
<keyword evidence="3" id="KW-1185">Reference proteome</keyword>
<dbReference type="PANTHER" id="PTHR47331">
    <property type="entry name" value="PHD-TYPE DOMAIN-CONTAINING PROTEIN"/>
    <property type="match status" value="1"/>
</dbReference>
<comment type="caution">
    <text evidence="2">The sequence shown here is derived from an EMBL/GenBank/DDBJ whole genome shotgun (WGS) entry which is preliminary data.</text>
</comment>
<organism evidence="2 3">
    <name type="scientific">Tenebrio molitor</name>
    <name type="common">Yellow mealworm beetle</name>
    <dbReference type="NCBI Taxonomy" id="7067"/>
    <lineage>
        <taxon>Eukaryota</taxon>
        <taxon>Metazoa</taxon>
        <taxon>Ecdysozoa</taxon>
        <taxon>Arthropoda</taxon>
        <taxon>Hexapoda</taxon>
        <taxon>Insecta</taxon>
        <taxon>Pterygota</taxon>
        <taxon>Neoptera</taxon>
        <taxon>Endopterygota</taxon>
        <taxon>Coleoptera</taxon>
        <taxon>Polyphaga</taxon>
        <taxon>Cucujiformia</taxon>
        <taxon>Tenebrionidae</taxon>
        <taxon>Tenebrio</taxon>
    </lineage>
</organism>
<protein>
    <recommendedName>
        <fullName evidence="4">Reverse transcriptase domain-containing protein</fullName>
    </recommendedName>
</protein>
<feature type="compositionally biased region" description="Basic and acidic residues" evidence="1">
    <location>
        <begin position="361"/>
        <end position="380"/>
    </location>
</feature>
<dbReference type="Proteomes" id="UP000719412">
    <property type="component" value="Unassembled WGS sequence"/>
</dbReference>
<dbReference type="Gene3D" id="3.30.70.270">
    <property type="match status" value="1"/>
</dbReference>
<proteinExistence type="predicted"/>
<evidence type="ECO:0000313" key="2">
    <source>
        <dbReference type="EMBL" id="KAH0816629.1"/>
    </source>
</evidence>
<feature type="region of interest" description="Disordered" evidence="1">
    <location>
        <begin position="325"/>
        <end position="386"/>
    </location>
</feature>
<dbReference type="SUPFAM" id="SSF56672">
    <property type="entry name" value="DNA/RNA polymerases"/>
    <property type="match status" value="1"/>
</dbReference>
<sequence>MNIFRNTHRRKPEGRYSVQLPFKDYKTPDIGLSRDTAVKRFHALEAKFKQNPQFKREYEEVINDYLILNHAEKVTTEENFEKDSNFYLPHHAVIKTESITTKTRVVFDASARSSNGTSLNDHPLIGPKLQHDLFSILIRFRKHKIALTADITKMYRMVEVEPIHHEYQRFLWRVEDKGPLETFRLKTVTFGMSSAPYLAVKCLQQTAIDDRDNFPLAHDVILTDFYMDDLLSGSRTESEALTMQTSCLARGGFQLHKWTSNSRALLPEKANNSSAIINLDKEGMSKTLGAVRPCRWWRGLSNRSDARGNADGSFALLAVTHAGKVRPDRRKTKDGSTLRIHHGSRATGTGEPGGDPSYGMEDDKTKNTRKTEEKVRREQPVESGVSERAPLEDQQMTAQILLGGYQAAGLIDAGGVNPFRRRDSIARTHPKSRTSSASSICLDYLEQTEEGTPEIQPIVGGNSQKWIMDRLCHQINKLSKIVGDTYHPRRHSLEVCFKNMEIRIGIHIPKPRSLEQIPTETRERQVENKDWKMQNCREKKETIHIKPPQNADPKTFGEVTKNIRKRIHAQQMGVVILDARTARAGGAKIKLKQVAIMIRDLGKRDREEIEKVIKDGEGPNTALTVTVMTTIKRVVRRDGIIWLEMRELIMLQLHIPK</sequence>
<reference evidence="2" key="1">
    <citation type="journal article" date="2020" name="J Insects Food Feed">
        <title>The yellow mealworm (Tenebrio molitor) genome: a resource for the emerging insects as food and feed industry.</title>
        <authorList>
            <person name="Eriksson T."/>
            <person name="Andere A."/>
            <person name="Kelstrup H."/>
            <person name="Emery V."/>
            <person name="Picard C."/>
        </authorList>
    </citation>
    <scope>NUCLEOTIDE SEQUENCE</scope>
    <source>
        <strain evidence="2">Stoneville</strain>
        <tissue evidence="2">Whole head</tissue>
    </source>
</reference>
<dbReference type="GO" id="GO:0071897">
    <property type="term" value="P:DNA biosynthetic process"/>
    <property type="evidence" value="ECO:0007669"/>
    <property type="project" value="UniProtKB-ARBA"/>
</dbReference>
<dbReference type="Gene3D" id="3.10.10.10">
    <property type="entry name" value="HIV Type 1 Reverse Transcriptase, subunit A, domain 1"/>
    <property type="match status" value="1"/>
</dbReference>
<reference evidence="2" key="2">
    <citation type="submission" date="2021-08" db="EMBL/GenBank/DDBJ databases">
        <authorList>
            <person name="Eriksson T."/>
        </authorList>
    </citation>
    <scope>NUCLEOTIDE SEQUENCE</scope>
    <source>
        <strain evidence="2">Stoneville</strain>
        <tissue evidence="2">Whole head</tissue>
    </source>
</reference>